<dbReference type="Pfam" id="PF07714">
    <property type="entry name" value="PK_Tyr_Ser-Thr"/>
    <property type="match status" value="1"/>
</dbReference>
<name>A0A2N1M885_9GLOM</name>
<gene>
    <name evidence="4" type="ORF">RhiirC2_687644</name>
</gene>
<dbReference type="Proteomes" id="UP000233469">
    <property type="component" value="Unassembled WGS sequence"/>
</dbReference>
<keyword evidence="4" id="KW-0808">Transferase</keyword>
<dbReference type="PANTHER" id="PTHR27001:SF931">
    <property type="entry name" value="OS11G0664100 PROTEIN"/>
    <property type="match status" value="1"/>
</dbReference>
<evidence type="ECO:0000256" key="1">
    <source>
        <dbReference type="ARBA" id="ARBA00022741"/>
    </source>
</evidence>
<dbReference type="GO" id="GO:0005524">
    <property type="term" value="F:ATP binding"/>
    <property type="evidence" value="ECO:0007669"/>
    <property type="project" value="UniProtKB-KW"/>
</dbReference>
<dbReference type="PANTHER" id="PTHR27001">
    <property type="entry name" value="OS01G0253100 PROTEIN"/>
    <property type="match status" value="1"/>
</dbReference>
<keyword evidence="1" id="KW-0547">Nucleotide-binding</keyword>
<feature type="non-terminal residue" evidence="4">
    <location>
        <position position="1"/>
    </location>
</feature>
<reference evidence="4 5" key="2">
    <citation type="submission" date="2017-10" db="EMBL/GenBank/DDBJ databases">
        <title>Extensive intraspecific genome diversity in a model arbuscular mycorrhizal fungus.</title>
        <authorList>
            <person name="Chen E.C.H."/>
            <person name="Morin E."/>
            <person name="Baudet D."/>
            <person name="Noel J."/>
            <person name="Ndikumana S."/>
            <person name="Charron P."/>
            <person name="St-Onge C."/>
            <person name="Giorgi J."/>
            <person name="Grigoriev I.V."/>
            <person name="Roux C."/>
            <person name="Martin F.M."/>
            <person name="Corradi N."/>
        </authorList>
    </citation>
    <scope>NUCLEOTIDE SEQUENCE [LARGE SCALE GENOMIC DNA]</scope>
    <source>
        <strain evidence="4 5">C2</strain>
    </source>
</reference>
<dbReference type="InterPro" id="IPR000719">
    <property type="entry name" value="Prot_kinase_dom"/>
</dbReference>
<dbReference type="InterPro" id="IPR011009">
    <property type="entry name" value="Kinase-like_dom_sf"/>
</dbReference>
<dbReference type="SUPFAM" id="SSF56112">
    <property type="entry name" value="Protein kinase-like (PK-like)"/>
    <property type="match status" value="1"/>
</dbReference>
<dbReference type="VEuPathDB" id="FungiDB:FUN_005342"/>
<sequence length="118" mass="13536">YLKVNFPSLNWRDKYELAFQLSSAIEYLHERGIVHKDLHSSSILVQQNSIRLADSGLSKRIKDSSRTYLDTIPYTDPRGFDIEGISSDALEKYESNEKSNVYSVGVLFWELSSGKKPF</sequence>
<feature type="non-terminal residue" evidence="4">
    <location>
        <position position="118"/>
    </location>
</feature>
<evidence type="ECO:0000256" key="2">
    <source>
        <dbReference type="ARBA" id="ARBA00022840"/>
    </source>
</evidence>
<proteinExistence type="predicted"/>
<protein>
    <submittedName>
        <fullName evidence="4">Kinase-like protein</fullName>
    </submittedName>
</protein>
<evidence type="ECO:0000259" key="3">
    <source>
        <dbReference type="PROSITE" id="PS50011"/>
    </source>
</evidence>
<evidence type="ECO:0000313" key="5">
    <source>
        <dbReference type="Proteomes" id="UP000233469"/>
    </source>
</evidence>
<accession>A0A2N1M885</accession>
<evidence type="ECO:0000313" key="4">
    <source>
        <dbReference type="EMBL" id="PKK57832.1"/>
    </source>
</evidence>
<dbReference type="InterPro" id="IPR001245">
    <property type="entry name" value="Ser-Thr/Tyr_kinase_cat_dom"/>
</dbReference>
<dbReference type="AlphaFoldDB" id="A0A2N1M885"/>
<comment type="caution">
    <text evidence="4">The sequence shown here is derived from an EMBL/GenBank/DDBJ whole genome shotgun (WGS) entry which is preliminary data.</text>
</comment>
<dbReference type="EMBL" id="LLXL01004054">
    <property type="protein sequence ID" value="PKK57832.1"/>
    <property type="molecule type" value="Genomic_DNA"/>
</dbReference>
<reference evidence="4 5" key="1">
    <citation type="submission" date="2016-04" db="EMBL/GenBank/DDBJ databases">
        <title>Genome analyses suggest a sexual origin of heterokaryosis in a supposedly ancient asexual fungus.</title>
        <authorList>
            <person name="Ropars J."/>
            <person name="Sedzielewska K."/>
            <person name="Noel J."/>
            <person name="Charron P."/>
            <person name="Farinelli L."/>
            <person name="Marton T."/>
            <person name="Kruger M."/>
            <person name="Pelin A."/>
            <person name="Brachmann A."/>
            <person name="Corradi N."/>
        </authorList>
    </citation>
    <scope>NUCLEOTIDE SEQUENCE [LARGE SCALE GENOMIC DNA]</scope>
    <source>
        <strain evidence="4 5">C2</strain>
    </source>
</reference>
<keyword evidence="4" id="KW-0418">Kinase</keyword>
<dbReference type="VEuPathDB" id="FungiDB:RhiirA1_378890"/>
<dbReference type="PROSITE" id="PS50011">
    <property type="entry name" value="PROTEIN_KINASE_DOM"/>
    <property type="match status" value="1"/>
</dbReference>
<keyword evidence="2" id="KW-0067">ATP-binding</keyword>
<dbReference type="GO" id="GO:0005886">
    <property type="term" value="C:plasma membrane"/>
    <property type="evidence" value="ECO:0007669"/>
    <property type="project" value="TreeGrafter"/>
</dbReference>
<dbReference type="GO" id="GO:0004672">
    <property type="term" value="F:protein kinase activity"/>
    <property type="evidence" value="ECO:0007669"/>
    <property type="project" value="InterPro"/>
</dbReference>
<feature type="domain" description="Protein kinase" evidence="3">
    <location>
        <begin position="1"/>
        <end position="118"/>
    </location>
</feature>
<dbReference type="Gene3D" id="1.10.510.10">
    <property type="entry name" value="Transferase(Phosphotransferase) domain 1"/>
    <property type="match status" value="1"/>
</dbReference>
<organism evidence="4 5">
    <name type="scientific">Rhizophagus irregularis</name>
    <dbReference type="NCBI Taxonomy" id="588596"/>
    <lineage>
        <taxon>Eukaryota</taxon>
        <taxon>Fungi</taxon>
        <taxon>Fungi incertae sedis</taxon>
        <taxon>Mucoromycota</taxon>
        <taxon>Glomeromycotina</taxon>
        <taxon>Glomeromycetes</taxon>
        <taxon>Glomerales</taxon>
        <taxon>Glomeraceae</taxon>
        <taxon>Rhizophagus</taxon>
    </lineage>
</organism>